<evidence type="ECO:0000256" key="1">
    <source>
        <dbReference type="ARBA" id="ARBA00004123"/>
    </source>
</evidence>
<keyword evidence="6" id="KW-0539">Nucleus</keyword>
<comment type="subcellular location">
    <subcellularLocation>
        <location evidence="1">Nucleus</location>
    </subcellularLocation>
</comment>
<feature type="domain" description="ORC5 lid" evidence="10">
    <location>
        <begin position="197"/>
        <end position="254"/>
    </location>
</feature>
<evidence type="ECO:0000259" key="9">
    <source>
        <dbReference type="Pfam" id="PF14630"/>
    </source>
</evidence>
<name>A0A1R0GZ46_9FUNG</name>
<dbReference type="InterPro" id="IPR041664">
    <property type="entry name" value="AAA_16"/>
</dbReference>
<dbReference type="Proteomes" id="UP000187455">
    <property type="component" value="Unassembled WGS sequence"/>
</dbReference>
<evidence type="ECO:0000259" key="10">
    <source>
        <dbReference type="Pfam" id="PF21639"/>
    </source>
</evidence>
<evidence type="ECO:0000256" key="5">
    <source>
        <dbReference type="ARBA" id="ARBA00022840"/>
    </source>
</evidence>
<keyword evidence="3" id="KW-0235">DNA replication</keyword>
<keyword evidence="5" id="KW-0067">ATP-binding</keyword>
<dbReference type="Pfam" id="PF13191">
    <property type="entry name" value="AAA_16"/>
    <property type="match status" value="1"/>
</dbReference>
<dbReference type="Pfam" id="PF14630">
    <property type="entry name" value="ORC5_C"/>
    <property type="match status" value="1"/>
</dbReference>
<dbReference type="STRING" id="133383.A0A1R0GZ46"/>
<dbReference type="PANTHER" id="PTHR12705:SF0">
    <property type="entry name" value="ORIGIN RECOGNITION COMPLEX SUBUNIT 5"/>
    <property type="match status" value="1"/>
</dbReference>
<dbReference type="EMBL" id="LSSL01001823">
    <property type="protein sequence ID" value="OLY82173.1"/>
    <property type="molecule type" value="Genomic_DNA"/>
</dbReference>
<comment type="similarity">
    <text evidence="2">Belongs to the ORC5 family.</text>
</comment>
<dbReference type="PANTHER" id="PTHR12705">
    <property type="entry name" value="ORIGIN RECOGNITION COMPLEX SUBUNIT 5"/>
    <property type="match status" value="1"/>
</dbReference>
<gene>
    <name evidence="11" type="ORF">AYI68_g3712</name>
</gene>
<dbReference type="OrthoDB" id="365981at2759"/>
<feature type="region of interest" description="Disordered" evidence="7">
    <location>
        <begin position="335"/>
        <end position="358"/>
    </location>
</feature>
<dbReference type="GO" id="GO:0005664">
    <property type="term" value="C:nuclear origin of replication recognition complex"/>
    <property type="evidence" value="ECO:0007669"/>
    <property type="project" value="TreeGrafter"/>
</dbReference>
<dbReference type="Gene3D" id="1.10.8.60">
    <property type="match status" value="1"/>
</dbReference>
<evidence type="ECO:0000313" key="12">
    <source>
        <dbReference type="Proteomes" id="UP000187455"/>
    </source>
</evidence>
<evidence type="ECO:0000256" key="3">
    <source>
        <dbReference type="ARBA" id="ARBA00022705"/>
    </source>
</evidence>
<keyword evidence="4" id="KW-0547">Nucleotide-binding</keyword>
<accession>A0A1R0GZ46</accession>
<protein>
    <submittedName>
        <fullName evidence="11">Origin recognition complex subunit 5</fullName>
    </submittedName>
</protein>
<dbReference type="SUPFAM" id="SSF52540">
    <property type="entry name" value="P-loop containing nucleoside triphosphate hydrolases"/>
    <property type="match status" value="1"/>
</dbReference>
<dbReference type="GO" id="GO:0006270">
    <property type="term" value="P:DNA replication initiation"/>
    <property type="evidence" value="ECO:0007669"/>
    <property type="project" value="TreeGrafter"/>
</dbReference>
<dbReference type="GO" id="GO:0003688">
    <property type="term" value="F:DNA replication origin binding"/>
    <property type="evidence" value="ECO:0007669"/>
    <property type="project" value="TreeGrafter"/>
</dbReference>
<evidence type="ECO:0000259" key="8">
    <source>
        <dbReference type="Pfam" id="PF13191"/>
    </source>
</evidence>
<evidence type="ECO:0000313" key="11">
    <source>
        <dbReference type="EMBL" id="OLY82173.1"/>
    </source>
</evidence>
<feature type="compositionally biased region" description="Basic and acidic residues" evidence="7">
    <location>
        <begin position="348"/>
        <end position="358"/>
    </location>
</feature>
<evidence type="ECO:0000256" key="6">
    <source>
        <dbReference type="ARBA" id="ARBA00023242"/>
    </source>
</evidence>
<proteinExistence type="inferred from homology"/>
<sequence>MDSIKASLSLEFPGRDRQIDRLSTIISEPGVPSSPFVFVNGHTGTGKTSILSRFFQLYDSQFLKFSDQQQENPKPCSYSAFIDCIECFTPKVLFRRAFNSWFDQYSTRDAAAGVFKNCDNIEDFINLIKTLPNEKYTSRFLIDVTIILISTSPWENLRPSLGSYPEPILVQFCQYNKFQIIQILQSECPPTEPLDFFNSFVDLIYETFHRNCGDLVEIRQLVCLLYPKYVQPVFEGQATRNESARLFKLCQPYFLAAADKLYLREISSFDWKTKSMVASARNDYTTVEKSINHLASNIGLQELPFLTKYILISSFIASYNPPRLDLQYFAKQSEKKTRRKKNSAANDGKNDRVFSHST</sequence>
<reference evidence="11 12" key="1">
    <citation type="journal article" date="2016" name="Mol. Biol. Evol.">
        <title>Genome-Wide Survey of Gut Fungi (Harpellales) Reveals the First Horizontally Transferred Ubiquitin Gene from a Mosquito Host.</title>
        <authorList>
            <person name="Wang Y."/>
            <person name="White M.M."/>
            <person name="Kvist S."/>
            <person name="Moncalvo J.M."/>
        </authorList>
    </citation>
    <scope>NUCLEOTIDE SEQUENCE [LARGE SCALE GENOMIC DNA]</scope>
    <source>
        <strain evidence="11 12">ALG-7-W6</strain>
    </source>
</reference>
<dbReference type="InterPro" id="IPR020796">
    <property type="entry name" value="ORC5"/>
</dbReference>
<dbReference type="InterPro" id="IPR027417">
    <property type="entry name" value="P-loop_NTPase"/>
</dbReference>
<organism evidence="11 12">
    <name type="scientific">Smittium mucronatum</name>
    <dbReference type="NCBI Taxonomy" id="133383"/>
    <lineage>
        <taxon>Eukaryota</taxon>
        <taxon>Fungi</taxon>
        <taxon>Fungi incertae sedis</taxon>
        <taxon>Zoopagomycota</taxon>
        <taxon>Kickxellomycotina</taxon>
        <taxon>Harpellomycetes</taxon>
        <taxon>Harpellales</taxon>
        <taxon>Legeriomycetaceae</taxon>
        <taxon>Smittium</taxon>
    </lineage>
</organism>
<feature type="domain" description="Orc1-like AAA ATPase" evidence="8">
    <location>
        <begin position="11"/>
        <end position="87"/>
    </location>
</feature>
<evidence type="ECO:0000256" key="7">
    <source>
        <dbReference type="SAM" id="MobiDB-lite"/>
    </source>
</evidence>
<keyword evidence="12" id="KW-1185">Reference proteome</keyword>
<feature type="domain" description="Origin recognition complex subunit 5 C-terminal" evidence="9">
    <location>
        <begin position="303"/>
        <end position="347"/>
    </location>
</feature>
<dbReference type="Pfam" id="PF21639">
    <property type="entry name" value="ORC5_lid"/>
    <property type="match status" value="1"/>
</dbReference>
<dbReference type="AlphaFoldDB" id="A0A1R0GZ46"/>
<evidence type="ECO:0000256" key="2">
    <source>
        <dbReference type="ARBA" id="ARBA00006269"/>
    </source>
</evidence>
<dbReference type="Gene3D" id="3.40.50.300">
    <property type="entry name" value="P-loop containing nucleotide triphosphate hydrolases"/>
    <property type="match status" value="1"/>
</dbReference>
<evidence type="ECO:0000256" key="4">
    <source>
        <dbReference type="ARBA" id="ARBA00022741"/>
    </source>
</evidence>
<dbReference type="InterPro" id="IPR047088">
    <property type="entry name" value="ORC5_C"/>
</dbReference>
<dbReference type="InterPro" id="IPR048866">
    <property type="entry name" value="ORC5_lid"/>
</dbReference>
<comment type="caution">
    <text evidence="11">The sequence shown here is derived from an EMBL/GenBank/DDBJ whole genome shotgun (WGS) entry which is preliminary data.</text>
</comment>